<keyword evidence="2" id="KW-1185">Reference proteome</keyword>
<accession>A0ACD3ANE6</accession>
<protein>
    <submittedName>
        <fullName evidence="1">Uncharacterized protein</fullName>
    </submittedName>
</protein>
<name>A0ACD3ANE6_9AGAR</name>
<gene>
    <name evidence="1" type="ORF">BDN72DRAFT_899526</name>
</gene>
<proteinExistence type="predicted"/>
<evidence type="ECO:0000313" key="1">
    <source>
        <dbReference type="EMBL" id="TFK66769.1"/>
    </source>
</evidence>
<dbReference type="Proteomes" id="UP000308600">
    <property type="component" value="Unassembled WGS sequence"/>
</dbReference>
<sequence>MPATWQPVYWTLHSKRFQKIEAFTFISLCLVAQGQKSLESLWERLHDPDRQLHDKRVDRLLTRLNSMQVVAGLILTADAVFLTTAPPDSTAKWLKYDNVGSYHVVMISFVTALTCVVTSTIYLLIATHAEPEWLIALWKEDRLKLMLSQLLMSSSFLLLLLSILFCGLGGIIAGYDSDCTWIVFSSIAIPAIGLMMATVTIWHLWPSDHLIQAAIEASSGNSPHDAGIQRQVSTKSFHHYQTVSMSSV</sequence>
<evidence type="ECO:0000313" key="2">
    <source>
        <dbReference type="Proteomes" id="UP000308600"/>
    </source>
</evidence>
<dbReference type="EMBL" id="ML208394">
    <property type="protein sequence ID" value="TFK66769.1"/>
    <property type="molecule type" value="Genomic_DNA"/>
</dbReference>
<organism evidence="1 2">
    <name type="scientific">Pluteus cervinus</name>
    <dbReference type="NCBI Taxonomy" id="181527"/>
    <lineage>
        <taxon>Eukaryota</taxon>
        <taxon>Fungi</taxon>
        <taxon>Dikarya</taxon>
        <taxon>Basidiomycota</taxon>
        <taxon>Agaricomycotina</taxon>
        <taxon>Agaricomycetes</taxon>
        <taxon>Agaricomycetidae</taxon>
        <taxon>Agaricales</taxon>
        <taxon>Pluteineae</taxon>
        <taxon>Pluteaceae</taxon>
        <taxon>Pluteus</taxon>
    </lineage>
</organism>
<reference evidence="1 2" key="1">
    <citation type="journal article" date="2019" name="Nat. Ecol. Evol.">
        <title>Megaphylogeny resolves global patterns of mushroom evolution.</title>
        <authorList>
            <person name="Varga T."/>
            <person name="Krizsan K."/>
            <person name="Foldi C."/>
            <person name="Dima B."/>
            <person name="Sanchez-Garcia M."/>
            <person name="Sanchez-Ramirez S."/>
            <person name="Szollosi G.J."/>
            <person name="Szarkandi J.G."/>
            <person name="Papp V."/>
            <person name="Albert L."/>
            <person name="Andreopoulos W."/>
            <person name="Angelini C."/>
            <person name="Antonin V."/>
            <person name="Barry K.W."/>
            <person name="Bougher N.L."/>
            <person name="Buchanan P."/>
            <person name="Buyck B."/>
            <person name="Bense V."/>
            <person name="Catcheside P."/>
            <person name="Chovatia M."/>
            <person name="Cooper J."/>
            <person name="Damon W."/>
            <person name="Desjardin D."/>
            <person name="Finy P."/>
            <person name="Geml J."/>
            <person name="Haridas S."/>
            <person name="Hughes K."/>
            <person name="Justo A."/>
            <person name="Karasinski D."/>
            <person name="Kautmanova I."/>
            <person name="Kiss B."/>
            <person name="Kocsube S."/>
            <person name="Kotiranta H."/>
            <person name="LaButti K.M."/>
            <person name="Lechner B.E."/>
            <person name="Liimatainen K."/>
            <person name="Lipzen A."/>
            <person name="Lukacs Z."/>
            <person name="Mihaltcheva S."/>
            <person name="Morgado L.N."/>
            <person name="Niskanen T."/>
            <person name="Noordeloos M.E."/>
            <person name="Ohm R.A."/>
            <person name="Ortiz-Santana B."/>
            <person name="Ovrebo C."/>
            <person name="Racz N."/>
            <person name="Riley R."/>
            <person name="Savchenko A."/>
            <person name="Shiryaev A."/>
            <person name="Soop K."/>
            <person name="Spirin V."/>
            <person name="Szebenyi C."/>
            <person name="Tomsovsky M."/>
            <person name="Tulloss R.E."/>
            <person name="Uehling J."/>
            <person name="Grigoriev I.V."/>
            <person name="Vagvolgyi C."/>
            <person name="Papp T."/>
            <person name="Martin F.M."/>
            <person name="Miettinen O."/>
            <person name="Hibbett D.S."/>
            <person name="Nagy L.G."/>
        </authorList>
    </citation>
    <scope>NUCLEOTIDE SEQUENCE [LARGE SCALE GENOMIC DNA]</scope>
    <source>
        <strain evidence="1 2">NL-1719</strain>
    </source>
</reference>